<dbReference type="PROSITE" id="PS50053">
    <property type="entry name" value="UBIQUITIN_2"/>
    <property type="match status" value="1"/>
</dbReference>
<dbReference type="InterPro" id="IPR000626">
    <property type="entry name" value="Ubiquitin-like_dom"/>
</dbReference>
<dbReference type="OrthoDB" id="5362978at2759"/>
<dbReference type="Pfam" id="PF00240">
    <property type="entry name" value="ubiquitin"/>
    <property type="match status" value="1"/>
</dbReference>
<keyword evidence="3" id="KW-1185">Reference proteome</keyword>
<dbReference type="InterPro" id="IPR050158">
    <property type="entry name" value="Ubiquitin_ubiquitin-like"/>
</dbReference>
<evidence type="ECO:0000259" key="1">
    <source>
        <dbReference type="PROSITE" id="PS50053"/>
    </source>
</evidence>
<dbReference type="FunFam" id="3.10.20.90:FF:000160">
    <property type="entry name" value="Polyubiquitin-C"/>
    <property type="match status" value="1"/>
</dbReference>
<dbReference type="AlphaFoldDB" id="A0A9P5MQW5"/>
<organism evidence="2 3">
    <name type="scientific">Russula ochroleuca</name>
    <dbReference type="NCBI Taxonomy" id="152965"/>
    <lineage>
        <taxon>Eukaryota</taxon>
        <taxon>Fungi</taxon>
        <taxon>Dikarya</taxon>
        <taxon>Basidiomycota</taxon>
        <taxon>Agaricomycotina</taxon>
        <taxon>Agaricomycetes</taxon>
        <taxon>Russulales</taxon>
        <taxon>Russulaceae</taxon>
        <taxon>Russula</taxon>
    </lineage>
</organism>
<proteinExistence type="predicted"/>
<feature type="domain" description="Ubiquitin-like" evidence="1">
    <location>
        <begin position="1"/>
        <end position="76"/>
    </location>
</feature>
<dbReference type="EMBL" id="WHVB01000029">
    <property type="protein sequence ID" value="KAF8469311.1"/>
    <property type="molecule type" value="Genomic_DNA"/>
</dbReference>
<gene>
    <name evidence="2" type="ORF">DFH94DRAFT_774860</name>
</gene>
<dbReference type="PRINTS" id="PR00348">
    <property type="entry name" value="UBIQUITIN"/>
</dbReference>
<dbReference type="InterPro" id="IPR029071">
    <property type="entry name" value="Ubiquitin-like_domsf"/>
</dbReference>
<evidence type="ECO:0000313" key="2">
    <source>
        <dbReference type="EMBL" id="KAF8469311.1"/>
    </source>
</evidence>
<accession>A0A9P5MQW5</accession>
<protein>
    <submittedName>
        <fullName evidence="2">Ubiquitin-related domain-containing protein</fullName>
    </submittedName>
</protein>
<dbReference type="Proteomes" id="UP000759537">
    <property type="component" value="Unassembled WGS sequence"/>
</dbReference>
<reference evidence="2" key="2">
    <citation type="journal article" date="2020" name="Nat. Commun.">
        <title>Large-scale genome sequencing of mycorrhizal fungi provides insights into the early evolution of symbiotic traits.</title>
        <authorList>
            <person name="Miyauchi S."/>
            <person name="Kiss E."/>
            <person name="Kuo A."/>
            <person name="Drula E."/>
            <person name="Kohler A."/>
            <person name="Sanchez-Garcia M."/>
            <person name="Morin E."/>
            <person name="Andreopoulos B."/>
            <person name="Barry K.W."/>
            <person name="Bonito G."/>
            <person name="Buee M."/>
            <person name="Carver A."/>
            <person name="Chen C."/>
            <person name="Cichocki N."/>
            <person name="Clum A."/>
            <person name="Culley D."/>
            <person name="Crous P.W."/>
            <person name="Fauchery L."/>
            <person name="Girlanda M."/>
            <person name="Hayes R.D."/>
            <person name="Keri Z."/>
            <person name="LaButti K."/>
            <person name="Lipzen A."/>
            <person name="Lombard V."/>
            <person name="Magnuson J."/>
            <person name="Maillard F."/>
            <person name="Murat C."/>
            <person name="Nolan M."/>
            <person name="Ohm R.A."/>
            <person name="Pangilinan J."/>
            <person name="Pereira M.F."/>
            <person name="Perotto S."/>
            <person name="Peter M."/>
            <person name="Pfister S."/>
            <person name="Riley R."/>
            <person name="Sitrit Y."/>
            <person name="Stielow J.B."/>
            <person name="Szollosi G."/>
            <person name="Zifcakova L."/>
            <person name="Stursova M."/>
            <person name="Spatafora J.W."/>
            <person name="Tedersoo L."/>
            <person name="Vaario L.M."/>
            <person name="Yamada A."/>
            <person name="Yan M."/>
            <person name="Wang P."/>
            <person name="Xu J."/>
            <person name="Bruns T."/>
            <person name="Baldrian P."/>
            <person name="Vilgalys R."/>
            <person name="Dunand C."/>
            <person name="Henrissat B."/>
            <person name="Grigoriev I.V."/>
            <person name="Hibbett D."/>
            <person name="Nagy L.G."/>
            <person name="Martin F.M."/>
        </authorList>
    </citation>
    <scope>NUCLEOTIDE SEQUENCE</scope>
    <source>
        <strain evidence="2">Prilba</strain>
    </source>
</reference>
<reference evidence="2" key="1">
    <citation type="submission" date="2019-10" db="EMBL/GenBank/DDBJ databases">
        <authorList>
            <consortium name="DOE Joint Genome Institute"/>
            <person name="Kuo A."/>
            <person name="Miyauchi S."/>
            <person name="Kiss E."/>
            <person name="Drula E."/>
            <person name="Kohler A."/>
            <person name="Sanchez-Garcia M."/>
            <person name="Andreopoulos B."/>
            <person name="Barry K.W."/>
            <person name="Bonito G."/>
            <person name="Buee M."/>
            <person name="Carver A."/>
            <person name="Chen C."/>
            <person name="Cichocki N."/>
            <person name="Clum A."/>
            <person name="Culley D."/>
            <person name="Crous P.W."/>
            <person name="Fauchery L."/>
            <person name="Girlanda M."/>
            <person name="Hayes R."/>
            <person name="Keri Z."/>
            <person name="LaButti K."/>
            <person name="Lipzen A."/>
            <person name="Lombard V."/>
            <person name="Magnuson J."/>
            <person name="Maillard F."/>
            <person name="Morin E."/>
            <person name="Murat C."/>
            <person name="Nolan M."/>
            <person name="Ohm R."/>
            <person name="Pangilinan J."/>
            <person name="Pereira M."/>
            <person name="Perotto S."/>
            <person name="Peter M."/>
            <person name="Riley R."/>
            <person name="Sitrit Y."/>
            <person name="Stielow B."/>
            <person name="Szollosi G."/>
            <person name="Zifcakova L."/>
            <person name="Stursova M."/>
            <person name="Spatafora J.W."/>
            <person name="Tedersoo L."/>
            <person name="Vaario L.-M."/>
            <person name="Yamada A."/>
            <person name="Yan M."/>
            <person name="Wang P."/>
            <person name="Xu J."/>
            <person name="Bruns T."/>
            <person name="Baldrian P."/>
            <person name="Vilgalys R."/>
            <person name="Henrissat B."/>
            <person name="Grigoriev I.V."/>
            <person name="Hibbett D."/>
            <person name="Nagy L.G."/>
            <person name="Martin F.M."/>
        </authorList>
    </citation>
    <scope>NUCLEOTIDE SEQUENCE</scope>
    <source>
        <strain evidence="2">Prilba</strain>
    </source>
</reference>
<dbReference type="SUPFAM" id="SSF54236">
    <property type="entry name" value="Ubiquitin-like"/>
    <property type="match status" value="1"/>
</dbReference>
<evidence type="ECO:0000313" key="3">
    <source>
        <dbReference type="Proteomes" id="UP000759537"/>
    </source>
</evidence>
<dbReference type="PANTHER" id="PTHR10666">
    <property type="entry name" value="UBIQUITIN"/>
    <property type="match status" value="1"/>
</dbReference>
<comment type="caution">
    <text evidence="2">The sequence shown here is derived from an EMBL/GenBank/DDBJ whole genome shotgun (WGS) entry which is preliminary data.</text>
</comment>
<name>A0A9P5MQW5_9AGAM</name>
<dbReference type="SMART" id="SM00213">
    <property type="entry name" value="UBQ"/>
    <property type="match status" value="1"/>
</dbReference>
<dbReference type="InterPro" id="IPR019956">
    <property type="entry name" value="Ubiquitin_dom"/>
</dbReference>
<dbReference type="Gene3D" id="3.10.20.90">
    <property type="entry name" value="Phosphatidylinositol 3-kinase Catalytic Subunit, Chain A, domain 1"/>
    <property type="match status" value="1"/>
</dbReference>
<sequence>MQIFVKTLTGKTITVETKSSDTIKNVKAKIRVKESISPDEQRLIFTGKQLEDTHVLSDYNIQKESTLHLVLRIRGGSYPQYIVTKAATLGDDNETTESLFYPLYDKILNYWFPPTEGYDLCSYWTIPDTTKTVTFVIEHDLHPLLLVEVMPPLDFTLESGRDAAIVKVIQHLDAVGPNNRHADRLYAISAIGKRWRACYTLKGEGSGHGQPVNAVAEAMSLRSADPACWSPDITSDTSCFVQLSRALSRRLKDTFLM</sequence>